<dbReference type="OrthoDB" id="4762810at2759"/>
<evidence type="ECO:0000313" key="4">
    <source>
        <dbReference type="Proteomes" id="UP000756346"/>
    </source>
</evidence>
<protein>
    <submittedName>
        <fullName evidence="3">Uncharacterized protein</fullName>
    </submittedName>
</protein>
<dbReference type="GeneID" id="70192878"/>
<feature type="compositionally biased region" description="Basic and acidic residues" evidence="1">
    <location>
        <begin position="1"/>
        <end position="10"/>
    </location>
</feature>
<name>A0A9P8YF92_9PEZI</name>
<evidence type="ECO:0000256" key="1">
    <source>
        <dbReference type="SAM" id="MobiDB-lite"/>
    </source>
</evidence>
<keyword evidence="2" id="KW-0812">Transmembrane</keyword>
<keyword evidence="4" id="KW-1185">Reference proteome</keyword>
<comment type="caution">
    <text evidence="3">The sequence shown here is derived from an EMBL/GenBank/DDBJ whole genome shotgun (WGS) entry which is preliminary data.</text>
</comment>
<evidence type="ECO:0000313" key="3">
    <source>
        <dbReference type="EMBL" id="KAH7038149.1"/>
    </source>
</evidence>
<dbReference type="RefSeq" id="XP_046017270.1">
    <property type="nucleotide sequence ID" value="XM_046163332.1"/>
</dbReference>
<sequence length="227" mass="25225">MADLENHAREQQQQPPLPAYHDNEEDGYASDSQLVPADADDVLPSHVGLTPDGKVAQPWQRHVGQRALGYLPALIVFLIGAFLATCPRPRHWIPYPARQILIMVCASLLVIPPSLRRSVSFGPSVRARRLLMSYAGMALAMYALVFASDDVHIEYRWDTLIWHSTLEGPQLGYLTRTLLAVAGMVIHRTAGLHSNTRIVAAYLLSILAVYADTPMTLIDLAKGRPRW</sequence>
<organism evidence="3 4">
    <name type="scientific">Microdochium trichocladiopsis</name>
    <dbReference type="NCBI Taxonomy" id="1682393"/>
    <lineage>
        <taxon>Eukaryota</taxon>
        <taxon>Fungi</taxon>
        <taxon>Dikarya</taxon>
        <taxon>Ascomycota</taxon>
        <taxon>Pezizomycotina</taxon>
        <taxon>Sordariomycetes</taxon>
        <taxon>Xylariomycetidae</taxon>
        <taxon>Xylariales</taxon>
        <taxon>Microdochiaceae</taxon>
        <taxon>Microdochium</taxon>
    </lineage>
</organism>
<reference evidence="3" key="1">
    <citation type="journal article" date="2021" name="Nat. Commun.">
        <title>Genetic determinants of endophytism in the Arabidopsis root mycobiome.</title>
        <authorList>
            <person name="Mesny F."/>
            <person name="Miyauchi S."/>
            <person name="Thiergart T."/>
            <person name="Pickel B."/>
            <person name="Atanasova L."/>
            <person name="Karlsson M."/>
            <person name="Huettel B."/>
            <person name="Barry K.W."/>
            <person name="Haridas S."/>
            <person name="Chen C."/>
            <person name="Bauer D."/>
            <person name="Andreopoulos W."/>
            <person name="Pangilinan J."/>
            <person name="LaButti K."/>
            <person name="Riley R."/>
            <person name="Lipzen A."/>
            <person name="Clum A."/>
            <person name="Drula E."/>
            <person name="Henrissat B."/>
            <person name="Kohler A."/>
            <person name="Grigoriev I.V."/>
            <person name="Martin F.M."/>
            <person name="Hacquard S."/>
        </authorList>
    </citation>
    <scope>NUCLEOTIDE SEQUENCE</scope>
    <source>
        <strain evidence="3">MPI-CAGE-CH-0230</strain>
    </source>
</reference>
<dbReference type="EMBL" id="JAGTJQ010000002">
    <property type="protein sequence ID" value="KAH7038149.1"/>
    <property type="molecule type" value="Genomic_DNA"/>
</dbReference>
<feature type="transmembrane region" description="Helical" evidence="2">
    <location>
        <begin position="67"/>
        <end position="85"/>
    </location>
</feature>
<keyword evidence="2" id="KW-0472">Membrane</keyword>
<gene>
    <name evidence="3" type="ORF">B0I36DRAFT_76073</name>
</gene>
<proteinExistence type="predicted"/>
<keyword evidence="2" id="KW-1133">Transmembrane helix</keyword>
<dbReference type="AlphaFoldDB" id="A0A9P8YF92"/>
<feature type="transmembrane region" description="Helical" evidence="2">
    <location>
        <begin position="198"/>
        <end position="218"/>
    </location>
</feature>
<evidence type="ECO:0000256" key="2">
    <source>
        <dbReference type="SAM" id="Phobius"/>
    </source>
</evidence>
<feature type="transmembrane region" description="Helical" evidence="2">
    <location>
        <begin position="168"/>
        <end position="186"/>
    </location>
</feature>
<feature type="transmembrane region" description="Helical" evidence="2">
    <location>
        <begin position="127"/>
        <end position="148"/>
    </location>
</feature>
<dbReference type="Proteomes" id="UP000756346">
    <property type="component" value="Unassembled WGS sequence"/>
</dbReference>
<feature type="region of interest" description="Disordered" evidence="1">
    <location>
        <begin position="1"/>
        <end position="31"/>
    </location>
</feature>
<accession>A0A9P8YF92</accession>
<feature type="transmembrane region" description="Helical" evidence="2">
    <location>
        <begin position="97"/>
        <end position="115"/>
    </location>
</feature>